<sequence>MTQERIQTRYKLAGPFATQAELEQAIARAIEHHKQDFFPLLERLVDEGNPGVHLSQEHPPRVLGIELDQSGILGRAQLGYESNFFEGCLIVDKYDQHQIDLPFCLEGDQLTFDIELPIVWNFNN</sequence>
<accession>A0AAE6VLZ4</accession>
<evidence type="ECO:0000313" key="2">
    <source>
        <dbReference type="Proteomes" id="UP000463871"/>
    </source>
</evidence>
<proteinExistence type="predicted"/>
<gene>
    <name evidence="1" type="ORF">GWI30_01920</name>
</gene>
<dbReference type="AlphaFoldDB" id="A0AAE6VLZ4"/>
<dbReference type="RefSeq" id="WP_161506869.1">
    <property type="nucleotide sequence ID" value="NZ_CAWPID010000001.1"/>
</dbReference>
<organism evidence="1 2">
    <name type="scientific">Aeromonas media</name>
    <dbReference type="NCBI Taxonomy" id="651"/>
    <lineage>
        <taxon>Bacteria</taxon>
        <taxon>Pseudomonadati</taxon>
        <taxon>Pseudomonadota</taxon>
        <taxon>Gammaproteobacteria</taxon>
        <taxon>Aeromonadales</taxon>
        <taxon>Aeromonadaceae</taxon>
        <taxon>Aeromonas</taxon>
    </lineage>
</organism>
<dbReference type="Proteomes" id="UP000463871">
    <property type="component" value="Chromosome"/>
</dbReference>
<protein>
    <submittedName>
        <fullName evidence="1">Uncharacterized protein</fullName>
    </submittedName>
</protein>
<reference evidence="1 2" key="1">
    <citation type="submission" date="2020-01" db="EMBL/GenBank/DDBJ databases">
        <title>Complete genome of Aeromonas media MC64.</title>
        <authorList>
            <person name="Cao G."/>
            <person name="Fu J."/>
            <person name="Zhong C."/>
        </authorList>
    </citation>
    <scope>NUCLEOTIDE SEQUENCE [LARGE SCALE GENOMIC DNA]</scope>
    <source>
        <strain evidence="1 2">MC64</strain>
    </source>
</reference>
<evidence type="ECO:0000313" key="1">
    <source>
        <dbReference type="EMBL" id="QHQ49877.1"/>
    </source>
</evidence>
<dbReference type="EMBL" id="CP047962">
    <property type="protein sequence ID" value="QHQ49877.1"/>
    <property type="molecule type" value="Genomic_DNA"/>
</dbReference>
<name>A0AAE6VLZ4_AERME</name>